<accession>A0ACD5ZA02</accession>
<keyword evidence="2" id="KW-1185">Reference proteome</keyword>
<dbReference type="EnsemblPlants" id="AVESA.00010b.r2.6CG1113150.1">
    <property type="protein sequence ID" value="AVESA.00010b.r2.6CG1113150.1.CDS.1"/>
    <property type="gene ID" value="AVESA.00010b.r2.6CG1113150"/>
</dbReference>
<reference evidence="1" key="2">
    <citation type="submission" date="2025-09" db="UniProtKB">
        <authorList>
            <consortium name="EnsemblPlants"/>
        </authorList>
    </citation>
    <scope>IDENTIFICATION</scope>
</reference>
<sequence>MGFHIANNKFTGSISEAFCQLGNLKALDLSGNLLSGVLPDCLWNLHGLIYMDLSSNAIVGKVPTLPNLSSSLESVNLANNNFIGCFPLALKNLQSLVSLDLGGNKFSGEIPSWIGASFPFLRILRLRSNMFHGSIREEVSLLSHLQLLDLAENNLTGSIPVSLSNFTCIDMFFTSNQLGEYRNGCNGTVSSHDGQMDIVWKGRDYTFKRISVMLMAGIDISSNYLSGEIPAELLNLGAIRFLSLSRNNLSGPIPSNIGNLKDVESLDLSWNKLSGPIPSSISHLMFLSSLNFSNNLPSGEIPTGNQLQTLNDPSIYSNNRGLCGVPLSIPCKTNSSSTTALDGATEDHYGLETLWLYYSLISGIVFGFWVWFGALFFWKFWRFAFFSCIDSLHEKCILKMKCS</sequence>
<evidence type="ECO:0000313" key="1">
    <source>
        <dbReference type="EnsemblPlants" id="AVESA.00010b.r2.6CG1113150.1.CDS.1"/>
    </source>
</evidence>
<proteinExistence type="predicted"/>
<dbReference type="Proteomes" id="UP001732700">
    <property type="component" value="Chromosome 6C"/>
</dbReference>
<evidence type="ECO:0000313" key="2">
    <source>
        <dbReference type="Proteomes" id="UP001732700"/>
    </source>
</evidence>
<name>A0ACD5ZA02_AVESA</name>
<reference evidence="1" key="1">
    <citation type="submission" date="2021-05" db="EMBL/GenBank/DDBJ databases">
        <authorList>
            <person name="Scholz U."/>
            <person name="Mascher M."/>
            <person name="Fiebig A."/>
        </authorList>
    </citation>
    <scope>NUCLEOTIDE SEQUENCE [LARGE SCALE GENOMIC DNA]</scope>
</reference>
<organism evidence="1 2">
    <name type="scientific">Avena sativa</name>
    <name type="common">Oat</name>
    <dbReference type="NCBI Taxonomy" id="4498"/>
    <lineage>
        <taxon>Eukaryota</taxon>
        <taxon>Viridiplantae</taxon>
        <taxon>Streptophyta</taxon>
        <taxon>Embryophyta</taxon>
        <taxon>Tracheophyta</taxon>
        <taxon>Spermatophyta</taxon>
        <taxon>Magnoliopsida</taxon>
        <taxon>Liliopsida</taxon>
        <taxon>Poales</taxon>
        <taxon>Poaceae</taxon>
        <taxon>BOP clade</taxon>
        <taxon>Pooideae</taxon>
        <taxon>Poodae</taxon>
        <taxon>Poeae</taxon>
        <taxon>Poeae Chloroplast Group 1 (Aveneae type)</taxon>
        <taxon>Aveninae</taxon>
        <taxon>Avena</taxon>
    </lineage>
</organism>
<protein>
    <submittedName>
        <fullName evidence="1">Uncharacterized protein</fullName>
    </submittedName>
</protein>